<organism evidence="2 3">
    <name type="scientific">Lasiosphaeria miniovina</name>
    <dbReference type="NCBI Taxonomy" id="1954250"/>
    <lineage>
        <taxon>Eukaryota</taxon>
        <taxon>Fungi</taxon>
        <taxon>Dikarya</taxon>
        <taxon>Ascomycota</taxon>
        <taxon>Pezizomycotina</taxon>
        <taxon>Sordariomycetes</taxon>
        <taxon>Sordariomycetidae</taxon>
        <taxon>Sordariales</taxon>
        <taxon>Lasiosphaeriaceae</taxon>
        <taxon>Lasiosphaeria</taxon>
    </lineage>
</organism>
<reference evidence="2" key="1">
    <citation type="submission" date="2023-06" db="EMBL/GenBank/DDBJ databases">
        <title>Genome-scale phylogeny and comparative genomics of the fungal order Sordariales.</title>
        <authorList>
            <consortium name="Lawrence Berkeley National Laboratory"/>
            <person name="Hensen N."/>
            <person name="Bonometti L."/>
            <person name="Westerberg I."/>
            <person name="Brannstrom I.O."/>
            <person name="Guillou S."/>
            <person name="Cros-Aarteil S."/>
            <person name="Calhoun S."/>
            <person name="Haridas S."/>
            <person name="Kuo A."/>
            <person name="Mondo S."/>
            <person name="Pangilinan J."/>
            <person name="Riley R."/>
            <person name="LaButti K."/>
            <person name="Andreopoulos B."/>
            <person name="Lipzen A."/>
            <person name="Chen C."/>
            <person name="Yanf M."/>
            <person name="Daum C."/>
            <person name="Ng V."/>
            <person name="Clum A."/>
            <person name="Steindorff A."/>
            <person name="Ohm R."/>
            <person name="Martin F."/>
            <person name="Silar P."/>
            <person name="Natvig D."/>
            <person name="Lalanne C."/>
            <person name="Gautier V."/>
            <person name="Ament-velasquez S.L."/>
            <person name="Kruys A."/>
            <person name="Hutchinson M.I."/>
            <person name="Powell A.J."/>
            <person name="Barry K."/>
            <person name="Miller A.N."/>
            <person name="Grigoriev I.V."/>
            <person name="Debuchy R."/>
            <person name="Gladieux P."/>
            <person name="Thoren M.H."/>
            <person name="Johannesson H."/>
        </authorList>
    </citation>
    <scope>NUCLEOTIDE SEQUENCE</scope>
    <source>
        <strain evidence="2">SMH2392-1A</strain>
    </source>
</reference>
<gene>
    <name evidence="2" type="ORF">B0T26DRAFT_645053</name>
</gene>
<dbReference type="InterPro" id="IPR001214">
    <property type="entry name" value="SET_dom"/>
</dbReference>
<name>A0AA40DVF0_9PEZI</name>
<sequence length="384" mass="42967">MEAYSELLLWAGEHGVVLNGIEPHRIPGRGIGIVATRALEPGEKLLHVPSAMLRTMDTVPKRISRRLPKKTKIHGLLAADLALNPHPGKYGKWNAVVPSRADIWDSLPLTWDPRLQELLPRAALDLLRKQEAKFAVDWAAAEEAFPATSDTPALSRDDYLYAWLLVNSRTFYHETARSLKLPPDDRMVLQPVADLFNHADAGCAVLFSAASFVFMADRAYAPGDEVFICYGNHGNDMLLAEYGFVLASNRWDEVCLDDVMLPALTARQRAHLDNRGFLGNYMLDAATVCYRTQVALRLMCVPLREWQRFVDGADDGGKGDDDAAQAKADRLLAFLLGKYRETIEKTIDTLGSLQAGQPSQRELLCRRWRQIQTLIDTTITRLES</sequence>
<comment type="caution">
    <text evidence="2">The sequence shown here is derived from an EMBL/GenBank/DDBJ whole genome shotgun (WGS) entry which is preliminary data.</text>
</comment>
<dbReference type="Gene3D" id="3.90.1410.10">
    <property type="entry name" value="set domain protein methyltransferase, domain 1"/>
    <property type="match status" value="1"/>
</dbReference>
<dbReference type="AlphaFoldDB" id="A0AA40DVF0"/>
<dbReference type="GeneID" id="85320950"/>
<dbReference type="GO" id="GO:0016279">
    <property type="term" value="F:protein-lysine N-methyltransferase activity"/>
    <property type="evidence" value="ECO:0007669"/>
    <property type="project" value="InterPro"/>
</dbReference>
<dbReference type="EMBL" id="JAUIRO010000004">
    <property type="protein sequence ID" value="KAK0717050.1"/>
    <property type="molecule type" value="Genomic_DNA"/>
</dbReference>
<protein>
    <recommendedName>
        <fullName evidence="1">SET domain-containing protein</fullName>
    </recommendedName>
</protein>
<dbReference type="InterPro" id="IPR044429">
    <property type="entry name" value="SETD4_SET"/>
</dbReference>
<dbReference type="PANTHER" id="PTHR13271">
    <property type="entry name" value="UNCHARACTERIZED PUTATIVE METHYLTRANSFERASE"/>
    <property type="match status" value="1"/>
</dbReference>
<dbReference type="PROSITE" id="PS50280">
    <property type="entry name" value="SET"/>
    <property type="match status" value="1"/>
</dbReference>
<keyword evidence="3" id="KW-1185">Reference proteome</keyword>
<proteinExistence type="predicted"/>
<feature type="domain" description="SET" evidence="1">
    <location>
        <begin position="19"/>
        <end position="231"/>
    </location>
</feature>
<dbReference type="Proteomes" id="UP001172101">
    <property type="component" value="Unassembled WGS sequence"/>
</dbReference>
<dbReference type="InterPro" id="IPR050600">
    <property type="entry name" value="SETD3_SETD6_MTase"/>
</dbReference>
<dbReference type="CDD" id="cd19177">
    <property type="entry name" value="SET_SETD4"/>
    <property type="match status" value="1"/>
</dbReference>
<evidence type="ECO:0000313" key="2">
    <source>
        <dbReference type="EMBL" id="KAK0717050.1"/>
    </source>
</evidence>
<dbReference type="SUPFAM" id="SSF82199">
    <property type="entry name" value="SET domain"/>
    <property type="match status" value="1"/>
</dbReference>
<evidence type="ECO:0000313" key="3">
    <source>
        <dbReference type="Proteomes" id="UP001172101"/>
    </source>
</evidence>
<accession>A0AA40DVF0</accession>
<dbReference type="Pfam" id="PF00856">
    <property type="entry name" value="SET"/>
    <property type="match status" value="1"/>
</dbReference>
<dbReference type="InterPro" id="IPR046341">
    <property type="entry name" value="SET_dom_sf"/>
</dbReference>
<evidence type="ECO:0000259" key="1">
    <source>
        <dbReference type="PROSITE" id="PS50280"/>
    </source>
</evidence>
<dbReference type="RefSeq" id="XP_060295843.1">
    <property type="nucleotide sequence ID" value="XM_060437680.1"/>
</dbReference>
<dbReference type="PANTHER" id="PTHR13271:SF137">
    <property type="entry name" value="SET DOMAIN-CONTAINING PROTEIN"/>
    <property type="match status" value="1"/>
</dbReference>